<dbReference type="EMBL" id="JBEXRX010000023">
    <property type="protein sequence ID" value="MEU0152444.1"/>
    <property type="molecule type" value="Genomic_DNA"/>
</dbReference>
<proteinExistence type="predicted"/>
<organism evidence="4 5">
    <name type="scientific">Micromonospora fulviviridis</name>
    <dbReference type="NCBI Taxonomy" id="47860"/>
    <lineage>
        <taxon>Bacteria</taxon>
        <taxon>Bacillati</taxon>
        <taxon>Actinomycetota</taxon>
        <taxon>Actinomycetes</taxon>
        <taxon>Micromonosporales</taxon>
        <taxon>Micromonosporaceae</taxon>
        <taxon>Micromonospora</taxon>
    </lineage>
</organism>
<comment type="caution">
    <text evidence="4">The sequence shown here is derived from an EMBL/GenBank/DDBJ whole genome shotgun (WGS) entry which is preliminary data.</text>
</comment>
<protein>
    <submittedName>
        <fullName evidence="4">Tripartite tricarboxylate transporter TctB family protein</fullName>
    </submittedName>
</protein>
<feature type="transmembrane region" description="Helical" evidence="2">
    <location>
        <begin position="132"/>
        <end position="149"/>
    </location>
</feature>
<gene>
    <name evidence="4" type="ORF">ABZ071_11050</name>
</gene>
<keyword evidence="2" id="KW-1133">Transmembrane helix</keyword>
<dbReference type="RefSeq" id="WP_355664379.1">
    <property type="nucleotide sequence ID" value="NZ_JBEXRX010000023.1"/>
</dbReference>
<feature type="transmembrane region" description="Helical" evidence="2">
    <location>
        <begin position="176"/>
        <end position="204"/>
    </location>
</feature>
<sequence length="250" mass="25422">MTTRPDRGGDLPSRPPAVPDIPAQPGPKAAATGPAPAPPKAAPTPPGTADATPPGAADATAPAAERTPDEPATTAGTDPAAAPEAVAARQPDRAQYGVCAFLALVGGLVIFDATTRIGRAINTADPIGPKPVPILLGVLLLVIAVIYAVDVARGGAGEPEAGEDVDLSLPIDWRTVLLLIGAFLVNAVLIDRFGWVISGTILFWGSAYALGNRHYVRNLLIAVALSLITFYTFAIGLGVDLPAGVLQGIL</sequence>
<evidence type="ECO:0000256" key="1">
    <source>
        <dbReference type="SAM" id="MobiDB-lite"/>
    </source>
</evidence>
<feature type="compositionally biased region" description="Low complexity" evidence="1">
    <location>
        <begin position="47"/>
        <end position="88"/>
    </location>
</feature>
<dbReference type="InterPro" id="IPR009936">
    <property type="entry name" value="DUF1468"/>
</dbReference>
<feature type="region of interest" description="Disordered" evidence="1">
    <location>
        <begin position="1"/>
        <end position="88"/>
    </location>
</feature>
<evidence type="ECO:0000313" key="4">
    <source>
        <dbReference type="EMBL" id="MEU0152444.1"/>
    </source>
</evidence>
<name>A0ABV2VJ80_9ACTN</name>
<feature type="compositionally biased region" description="Pro residues" evidence="1">
    <location>
        <begin position="35"/>
        <end position="46"/>
    </location>
</feature>
<evidence type="ECO:0000313" key="5">
    <source>
        <dbReference type="Proteomes" id="UP001550348"/>
    </source>
</evidence>
<dbReference type="Pfam" id="PF07331">
    <property type="entry name" value="TctB"/>
    <property type="match status" value="1"/>
</dbReference>
<reference evidence="4 5" key="1">
    <citation type="submission" date="2024-06" db="EMBL/GenBank/DDBJ databases">
        <title>The Natural Products Discovery Center: Release of the First 8490 Sequenced Strains for Exploring Actinobacteria Biosynthetic Diversity.</title>
        <authorList>
            <person name="Kalkreuter E."/>
            <person name="Kautsar S.A."/>
            <person name="Yang D."/>
            <person name="Bader C.D."/>
            <person name="Teijaro C.N."/>
            <person name="Fluegel L."/>
            <person name="Davis C.M."/>
            <person name="Simpson J.R."/>
            <person name="Lauterbach L."/>
            <person name="Steele A.D."/>
            <person name="Gui C."/>
            <person name="Meng S."/>
            <person name="Li G."/>
            <person name="Viehrig K."/>
            <person name="Ye F."/>
            <person name="Su P."/>
            <person name="Kiefer A.F."/>
            <person name="Nichols A."/>
            <person name="Cepeda A.J."/>
            <person name="Yan W."/>
            <person name="Fan B."/>
            <person name="Jiang Y."/>
            <person name="Adhikari A."/>
            <person name="Zheng C.-J."/>
            <person name="Schuster L."/>
            <person name="Cowan T.M."/>
            <person name="Smanski M.J."/>
            <person name="Chevrette M.G."/>
            <person name="De Carvalho L.P.S."/>
            <person name="Shen B."/>
        </authorList>
    </citation>
    <scope>NUCLEOTIDE SEQUENCE [LARGE SCALE GENOMIC DNA]</scope>
    <source>
        <strain evidence="4 5">NPDC006286</strain>
    </source>
</reference>
<feature type="transmembrane region" description="Helical" evidence="2">
    <location>
        <begin position="216"/>
        <end position="237"/>
    </location>
</feature>
<accession>A0ABV2VJ80</accession>
<keyword evidence="2" id="KW-0812">Transmembrane</keyword>
<keyword evidence="5" id="KW-1185">Reference proteome</keyword>
<evidence type="ECO:0000259" key="3">
    <source>
        <dbReference type="Pfam" id="PF07331"/>
    </source>
</evidence>
<keyword evidence="2" id="KW-0472">Membrane</keyword>
<dbReference type="Proteomes" id="UP001550348">
    <property type="component" value="Unassembled WGS sequence"/>
</dbReference>
<evidence type="ECO:0000256" key="2">
    <source>
        <dbReference type="SAM" id="Phobius"/>
    </source>
</evidence>
<feature type="domain" description="DUF1468" evidence="3">
    <location>
        <begin position="99"/>
        <end position="242"/>
    </location>
</feature>
<feature type="compositionally biased region" description="Pro residues" evidence="1">
    <location>
        <begin position="13"/>
        <end position="25"/>
    </location>
</feature>
<feature type="transmembrane region" description="Helical" evidence="2">
    <location>
        <begin position="94"/>
        <end position="111"/>
    </location>
</feature>